<feature type="transmembrane region" description="Helical" evidence="1">
    <location>
        <begin position="111"/>
        <end position="137"/>
    </location>
</feature>
<dbReference type="EMBL" id="CP059833">
    <property type="protein sequence ID" value="QMV85453.1"/>
    <property type="molecule type" value="Genomic_DNA"/>
</dbReference>
<dbReference type="Proteomes" id="UP000515570">
    <property type="component" value="Chromosome"/>
</dbReference>
<evidence type="ECO:0000259" key="2">
    <source>
        <dbReference type="Pfam" id="PF04235"/>
    </source>
</evidence>
<accession>A0A7G5FFR2</accession>
<keyword evidence="4" id="KW-1185">Reference proteome</keyword>
<feature type="transmembrane region" description="Helical" evidence="1">
    <location>
        <begin position="20"/>
        <end position="38"/>
    </location>
</feature>
<dbReference type="Pfam" id="PF04235">
    <property type="entry name" value="DUF418"/>
    <property type="match status" value="1"/>
</dbReference>
<feature type="transmembrane region" description="Helical" evidence="1">
    <location>
        <begin position="58"/>
        <end position="91"/>
    </location>
</feature>
<sequence length="421" mass="44108">MTAPAPRTGRMLAPDFARGLTLLGIAGANITTTWANVSDAPLGKLMGGVVDDSVWDKIAIMVGAVLFHVRGLPMFATMLGFGVGLISLSLYRRGYPLSDARKKLMKRYGYLALFGLVHCVFMFHGDIMLTYGVLAIILALCLTLKDKTLLIIAAVLFALNALAMTGLGILAVVFGNSEIMGQAMSGNSGIGASFGSFDTGSYLGQLIVGGITAVALPFSLPMLIPMIGPLMIVGFVAARRGVLWDVDKHRRMLVWWAVISVIVMLGMGVPLGLSGIGVLPTSWEPGLFLINSGVGVLTGPGIVAMIALAVQRLQRAVSNGGQVPEPLVAIQALGKRSMSGYVFQSVAFMIFVMPYGLGLGQGLGAAETTGIAVVVWLVSVVGAYGLERAGKRGPLEALHRRLSYGPSGSLGIYQQPAGAQS</sequence>
<evidence type="ECO:0000256" key="1">
    <source>
        <dbReference type="SAM" id="Phobius"/>
    </source>
</evidence>
<feature type="transmembrane region" description="Helical" evidence="1">
    <location>
        <begin position="369"/>
        <end position="386"/>
    </location>
</feature>
<protein>
    <submittedName>
        <fullName evidence="3">DUF418 domain-containing protein</fullName>
    </submittedName>
</protein>
<keyword evidence="1" id="KW-0472">Membrane</keyword>
<name>A0A7G5FFR2_9CORY</name>
<dbReference type="InterPro" id="IPR007349">
    <property type="entry name" value="DUF418"/>
</dbReference>
<proteinExistence type="predicted"/>
<gene>
    <name evidence="3" type="ORF">HW450_01490</name>
</gene>
<dbReference type="PANTHER" id="PTHR30590:SF2">
    <property type="entry name" value="INNER MEMBRANE PROTEIN"/>
    <property type="match status" value="1"/>
</dbReference>
<dbReference type="InterPro" id="IPR052529">
    <property type="entry name" value="Bact_Transport_Assoc"/>
</dbReference>
<feature type="transmembrane region" description="Helical" evidence="1">
    <location>
        <begin position="340"/>
        <end position="357"/>
    </location>
</feature>
<dbReference type="RefSeq" id="WP_182386274.1">
    <property type="nucleotide sequence ID" value="NZ_CP059833.1"/>
</dbReference>
<feature type="transmembrane region" description="Helical" evidence="1">
    <location>
        <begin position="149"/>
        <end position="174"/>
    </location>
</feature>
<organism evidence="3 4">
    <name type="scientific">Corynebacterium hindlerae</name>
    <dbReference type="NCBI Taxonomy" id="699041"/>
    <lineage>
        <taxon>Bacteria</taxon>
        <taxon>Bacillati</taxon>
        <taxon>Actinomycetota</taxon>
        <taxon>Actinomycetes</taxon>
        <taxon>Mycobacteriales</taxon>
        <taxon>Corynebacteriaceae</taxon>
        <taxon>Corynebacterium</taxon>
    </lineage>
</organism>
<feature type="transmembrane region" description="Helical" evidence="1">
    <location>
        <begin position="288"/>
        <end position="310"/>
    </location>
</feature>
<keyword evidence="1" id="KW-1133">Transmembrane helix</keyword>
<keyword evidence="1" id="KW-0812">Transmembrane</keyword>
<feature type="transmembrane region" description="Helical" evidence="1">
    <location>
        <begin position="254"/>
        <end position="276"/>
    </location>
</feature>
<evidence type="ECO:0000313" key="3">
    <source>
        <dbReference type="EMBL" id="QMV85453.1"/>
    </source>
</evidence>
<dbReference type="PANTHER" id="PTHR30590">
    <property type="entry name" value="INNER MEMBRANE PROTEIN"/>
    <property type="match status" value="1"/>
</dbReference>
<reference evidence="3 4" key="1">
    <citation type="submission" date="2020-07" db="EMBL/GenBank/DDBJ databases">
        <title>non toxigenic Corynebacterium sp. nov from a clinical source.</title>
        <authorList>
            <person name="Bernier A.-M."/>
            <person name="Bernard K."/>
        </authorList>
    </citation>
    <scope>NUCLEOTIDE SEQUENCE [LARGE SCALE GENOMIC DNA]</scope>
    <source>
        <strain evidence="4">NML 93-0612</strain>
    </source>
</reference>
<feature type="transmembrane region" description="Helical" evidence="1">
    <location>
        <begin position="222"/>
        <end position="242"/>
    </location>
</feature>
<evidence type="ECO:0000313" key="4">
    <source>
        <dbReference type="Proteomes" id="UP000515570"/>
    </source>
</evidence>
<dbReference type="AlphaFoldDB" id="A0A7G5FFR2"/>
<feature type="domain" description="DUF418" evidence="2">
    <location>
        <begin position="237"/>
        <end position="405"/>
    </location>
</feature>